<keyword evidence="5" id="KW-0564">Palmitate</keyword>
<proteinExistence type="inferred from homology"/>
<evidence type="ECO:0000256" key="4">
    <source>
        <dbReference type="ARBA" id="ARBA00023136"/>
    </source>
</evidence>
<dbReference type="EMBL" id="FUXP01000003">
    <property type="protein sequence ID" value="SJZ91272.1"/>
    <property type="molecule type" value="Genomic_DNA"/>
</dbReference>
<name>A0A1T4PII0_9GAMM</name>
<dbReference type="Pfam" id="PF08085">
    <property type="entry name" value="Entericidin"/>
    <property type="match status" value="1"/>
</dbReference>
<accession>A0A1T4PII0</accession>
<feature type="chain" id="PRO_5012572077" evidence="7">
    <location>
        <begin position="21"/>
        <end position="50"/>
    </location>
</feature>
<evidence type="ECO:0000256" key="2">
    <source>
        <dbReference type="ARBA" id="ARBA00022475"/>
    </source>
</evidence>
<organism evidence="8 9">
    <name type="scientific">Lysobacter spongiicola DSM 21749</name>
    <dbReference type="NCBI Taxonomy" id="1122188"/>
    <lineage>
        <taxon>Bacteria</taxon>
        <taxon>Pseudomonadati</taxon>
        <taxon>Pseudomonadota</taxon>
        <taxon>Gammaproteobacteria</taxon>
        <taxon>Lysobacterales</taxon>
        <taxon>Lysobacteraceae</taxon>
        <taxon>Novilysobacter</taxon>
    </lineage>
</organism>
<gene>
    <name evidence="8" type="ORF">SAMN02745674_01219</name>
</gene>
<dbReference type="RefSeq" id="WP_078757823.1">
    <property type="nucleotide sequence ID" value="NZ_FUXP01000003.1"/>
</dbReference>
<dbReference type="InterPro" id="IPR012556">
    <property type="entry name" value="Entericidin"/>
</dbReference>
<evidence type="ECO:0000256" key="5">
    <source>
        <dbReference type="ARBA" id="ARBA00023139"/>
    </source>
</evidence>
<evidence type="ECO:0000313" key="8">
    <source>
        <dbReference type="EMBL" id="SJZ91272.1"/>
    </source>
</evidence>
<evidence type="ECO:0000256" key="3">
    <source>
        <dbReference type="ARBA" id="ARBA00022729"/>
    </source>
</evidence>
<dbReference type="OrthoDB" id="9181810at2"/>
<evidence type="ECO:0000256" key="7">
    <source>
        <dbReference type="SAM" id="SignalP"/>
    </source>
</evidence>
<dbReference type="GO" id="GO:0016020">
    <property type="term" value="C:membrane"/>
    <property type="evidence" value="ECO:0007669"/>
    <property type="project" value="InterPro"/>
</dbReference>
<dbReference type="AlphaFoldDB" id="A0A1T4PII0"/>
<evidence type="ECO:0000256" key="6">
    <source>
        <dbReference type="ARBA" id="ARBA00023288"/>
    </source>
</evidence>
<dbReference type="GO" id="GO:0009636">
    <property type="term" value="P:response to toxic substance"/>
    <property type="evidence" value="ECO:0007669"/>
    <property type="project" value="InterPro"/>
</dbReference>
<keyword evidence="3 7" id="KW-0732">Signal</keyword>
<keyword evidence="6" id="KW-0449">Lipoprotein</keyword>
<keyword evidence="2" id="KW-1003">Cell membrane</keyword>
<comment type="similarity">
    <text evidence="1">Belongs to the EcnA/EcnB lipoprotein family.</text>
</comment>
<protein>
    <submittedName>
        <fullName evidence="8">Predicted small secreted protein</fullName>
    </submittedName>
</protein>
<feature type="signal peptide" evidence="7">
    <location>
        <begin position="1"/>
        <end position="20"/>
    </location>
</feature>
<keyword evidence="9" id="KW-1185">Reference proteome</keyword>
<dbReference type="PROSITE" id="PS51257">
    <property type="entry name" value="PROKAR_LIPOPROTEIN"/>
    <property type="match status" value="1"/>
</dbReference>
<keyword evidence="4" id="KW-0472">Membrane</keyword>
<evidence type="ECO:0000313" key="9">
    <source>
        <dbReference type="Proteomes" id="UP000190061"/>
    </source>
</evidence>
<dbReference type="STRING" id="1122188.SAMN02745674_01219"/>
<reference evidence="8 9" key="1">
    <citation type="submission" date="2017-02" db="EMBL/GenBank/DDBJ databases">
        <authorList>
            <person name="Peterson S.W."/>
        </authorList>
    </citation>
    <scope>NUCLEOTIDE SEQUENCE [LARGE SCALE GENOMIC DNA]</scope>
    <source>
        <strain evidence="8 9">DSM 21749</strain>
    </source>
</reference>
<evidence type="ECO:0000256" key="1">
    <source>
        <dbReference type="ARBA" id="ARBA00010296"/>
    </source>
</evidence>
<sequence length="50" mass="5317">MKRLIALLLMSLFMTGTLTACNTMAGVGEDVEAAGEKVQDKAEDCKDPPC</sequence>
<dbReference type="Proteomes" id="UP000190061">
    <property type="component" value="Unassembled WGS sequence"/>
</dbReference>